<comment type="similarity">
    <text evidence="12">Belongs to the DnaG primase family.</text>
</comment>
<keyword evidence="5 12" id="KW-0235">DNA replication</keyword>
<dbReference type="PANTHER" id="PTHR30313">
    <property type="entry name" value="DNA PRIMASE"/>
    <property type="match status" value="1"/>
</dbReference>
<dbReference type="Proteomes" id="UP001207408">
    <property type="component" value="Unassembled WGS sequence"/>
</dbReference>
<keyword evidence="15" id="KW-1185">Reference proteome</keyword>
<name>A0AAE3MDZ6_9BACT</name>
<comment type="cofactor">
    <cofactor evidence="12">
        <name>Zn(2+)</name>
        <dbReference type="ChEBI" id="CHEBI:29105"/>
    </cofactor>
    <text evidence="12">Binds 1 zinc ion per monomer.</text>
</comment>
<dbReference type="CDD" id="cd03364">
    <property type="entry name" value="TOPRIM_DnaG_primases"/>
    <property type="match status" value="1"/>
</dbReference>
<comment type="subunit">
    <text evidence="12">Monomer. Interacts with DnaB.</text>
</comment>
<feature type="domain" description="Toprim" evidence="13">
    <location>
        <begin position="250"/>
        <end position="331"/>
    </location>
</feature>
<evidence type="ECO:0000256" key="1">
    <source>
        <dbReference type="ARBA" id="ARBA00022478"/>
    </source>
</evidence>
<dbReference type="FunFam" id="3.90.580.10:FF:000001">
    <property type="entry name" value="DNA primase"/>
    <property type="match status" value="1"/>
</dbReference>
<dbReference type="Pfam" id="PF01807">
    <property type="entry name" value="Zn_ribbon_DnaG"/>
    <property type="match status" value="1"/>
</dbReference>
<evidence type="ECO:0000256" key="8">
    <source>
        <dbReference type="ARBA" id="ARBA00022833"/>
    </source>
</evidence>
<sequence>MDANRVIEHINGEVLNVVSNFIELKRSGSNYIACCPFHNEKTASLSVNPAKGIFKCFGCGKGGNAIEFIKEHEGVDFKQAVEIGAKKLGIGFEWKKSANFDEAKFKHQESLRIACDIVESFFVEQVAHNDAQKYIKERNISIPENSSFNIGFAPNGNALLAHSRKEGLKTEILEEIGVLKSSDKGVYDFFRNRLIFPISNSRGQTIAFAGRDLNGESKVKYLNSPESSIYIKGNELYALNEARFAIKKEERAYIVEGYTDALRMHHIGINNTVATCGTALTQAQAVLLKRYTNKVTLIFDGDSAGKLATDRNAETLIRNQFHVSVIVLPEKQDPDSLFDTKEVFLQYNEKQVDYIIYKASQYAEKSASDPVFKSEAIKRVAQLIACYDKTKQEVYLEFLTEHIKPKKAWQDALKEFTKDEPVNQQRYTVPKHVSLNDFNRWGFYVEDNCYVFRNKKGDDFVTHSNFVMAPLFHIVSPLNAKRLYEIKNRHNLVRIVELPQRDLVSITNFKLQIESLGNFLWTGGESELNKLKAWLYEKTKSCKEIVQMGWQREGFFCWGNGIFNGDEFIKADRYGIVKHQDTYFYIPACSEIYSDDDTLFEFERHFIHNEGNITLYEYATKYYGVFGLNGIITMSFYFACLFMDIIAKRFDKFPILNMYGQKGSGKNTCAESILYMFGRKGKVPNLHNSSKPSIADHVATSSNAVCVLDEYRNDLEMEKRELLKGFWDKTGRTRMNMDKDKKKETSKVNQGIIVCGQQIATADIALFSRFIALGFSKTVFSFEEKRLFEELEQINKQGLTQITHQLLRHREAFARNYNKTVDVVSDKFRELLGTIAIETRIYNNWLTVASAYATISNIVELPFLYEEIMELFVKMMIEQNKETARNDDLGIFWKTVQYLISSNMLFEEGDYRVVYSDKIVRHYKENGEWKRSDITLKEPKNLFYLSVSRVFGLYKTQALREGDKPLPDATVEYYLKNSSSFICDCKKVYFKKFDAKSGCPEYDGNGNIKKTYTTAFVFYLDKVNLTLESKYDGNENDTN</sequence>
<feature type="zinc finger region" description="CHC2-type" evidence="12">
    <location>
        <begin position="35"/>
        <end position="59"/>
    </location>
</feature>
<dbReference type="SUPFAM" id="SSF57783">
    <property type="entry name" value="Zinc beta-ribbon"/>
    <property type="match status" value="1"/>
</dbReference>
<keyword evidence="6 12" id="KW-0479">Metal-binding</keyword>
<dbReference type="PANTHER" id="PTHR30313:SF2">
    <property type="entry name" value="DNA PRIMASE"/>
    <property type="match status" value="1"/>
</dbReference>
<dbReference type="Gene3D" id="3.40.1360.10">
    <property type="match status" value="1"/>
</dbReference>
<dbReference type="InterPro" id="IPR013264">
    <property type="entry name" value="DNAG_N"/>
</dbReference>
<dbReference type="NCBIfam" id="TIGR01391">
    <property type="entry name" value="dnaG"/>
    <property type="match status" value="1"/>
</dbReference>
<keyword evidence="9" id="KW-0460">Magnesium</keyword>
<dbReference type="GO" id="GO:0006269">
    <property type="term" value="P:DNA replication, synthesis of primer"/>
    <property type="evidence" value="ECO:0007669"/>
    <property type="project" value="UniProtKB-UniRule"/>
</dbReference>
<keyword evidence="1 12" id="KW-0240">DNA-directed RNA polymerase</keyword>
<dbReference type="InterPro" id="IPR006171">
    <property type="entry name" value="TOPRIM_dom"/>
</dbReference>
<reference evidence="14" key="1">
    <citation type="submission" date="2022-10" db="EMBL/GenBank/DDBJ databases">
        <authorList>
            <person name="Yu W.X."/>
        </authorList>
    </citation>
    <scope>NUCLEOTIDE SEQUENCE</scope>
    <source>
        <strain evidence="14">D04</strain>
    </source>
</reference>
<comment type="domain">
    <text evidence="12">Contains an N-terminal zinc-binding domain, a central core domain that contains the primase activity, and a C-terminal DnaB-binding domain.</text>
</comment>
<dbReference type="PROSITE" id="PS50880">
    <property type="entry name" value="TOPRIM"/>
    <property type="match status" value="1"/>
</dbReference>
<evidence type="ECO:0000313" key="14">
    <source>
        <dbReference type="EMBL" id="MCW3806193.1"/>
    </source>
</evidence>
<evidence type="ECO:0000256" key="6">
    <source>
        <dbReference type="ARBA" id="ARBA00022723"/>
    </source>
</evidence>
<dbReference type="AlphaFoldDB" id="A0AAE3MDZ6"/>
<protein>
    <recommendedName>
        <fullName evidence="12">DNA primase</fullName>
        <ecNumber evidence="12">2.7.7.101</ecNumber>
    </recommendedName>
</protein>
<dbReference type="Gene3D" id="3.40.50.300">
    <property type="entry name" value="P-loop containing nucleotide triphosphate hydrolases"/>
    <property type="match status" value="1"/>
</dbReference>
<evidence type="ECO:0000259" key="13">
    <source>
        <dbReference type="PROSITE" id="PS50880"/>
    </source>
</evidence>
<dbReference type="SMART" id="SM00400">
    <property type="entry name" value="ZnF_CHCC"/>
    <property type="match status" value="1"/>
</dbReference>
<proteinExistence type="inferred from homology"/>
<keyword evidence="2 12" id="KW-0639">Primosome</keyword>
<dbReference type="EC" id="2.7.7.101" evidence="12"/>
<keyword evidence="7 12" id="KW-0863">Zinc-finger</keyword>
<keyword evidence="4 12" id="KW-0548">Nucleotidyltransferase</keyword>
<evidence type="ECO:0000256" key="10">
    <source>
        <dbReference type="ARBA" id="ARBA00023125"/>
    </source>
</evidence>
<evidence type="ECO:0000256" key="7">
    <source>
        <dbReference type="ARBA" id="ARBA00022771"/>
    </source>
</evidence>
<evidence type="ECO:0000256" key="3">
    <source>
        <dbReference type="ARBA" id="ARBA00022679"/>
    </source>
</evidence>
<dbReference type="GO" id="GO:1990077">
    <property type="term" value="C:primosome complex"/>
    <property type="evidence" value="ECO:0007669"/>
    <property type="project" value="UniProtKB-KW"/>
</dbReference>
<accession>A0AAE3MDZ6</accession>
<dbReference type="Pfam" id="PF08275">
    <property type="entry name" value="DNAG_N"/>
    <property type="match status" value="1"/>
</dbReference>
<comment type="function">
    <text evidence="12">RNA polymerase that catalyzes the synthesis of short RNA molecules used as primers for DNA polymerase during DNA replication.</text>
</comment>
<evidence type="ECO:0000256" key="5">
    <source>
        <dbReference type="ARBA" id="ARBA00022705"/>
    </source>
</evidence>
<gene>
    <name evidence="12 14" type="primary">dnaG</name>
    <name evidence="14" type="ORF">OM074_11205</name>
</gene>
<dbReference type="SUPFAM" id="SSF52540">
    <property type="entry name" value="P-loop containing nucleoside triphosphate hydrolases"/>
    <property type="match status" value="1"/>
</dbReference>
<evidence type="ECO:0000256" key="11">
    <source>
        <dbReference type="ARBA" id="ARBA00023163"/>
    </source>
</evidence>
<keyword evidence="3 12" id="KW-0808">Transferase</keyword>
<dbReference type="RefSeq" id="WP_301199565.1">
    <property type="nucleotide sequence ID" value="NZ_JAPDPI010000020.1"/>
</dbReference>
<dbReference type="InterPro" id="IPR027417">
    <property type="entry name" value="P-loop_NTPase"/>
</dbReference>
<evidence type="ECO:0000256" key="9">
    <source>
        <dbReference type="ARBA" id="ARBA00022842"/>
    </source>
</evidence>
<dbReference type="EMBL" id="JAPDPI010000020">
    <property type="protein sequence ID" value="MCW3806193.1"/>
    <property type="molecule type" value="Genomic_DNA"/>
</dbReference>
<dbReference type="InterPro" id="IPR006295">
    <property type="entry name" value="DNA_primase_DnaG"/>
</dbReference>
<dbReference type="Gene3D" id="3.90.980.10">
    <property type="entry name" value="DNA primase, catalytic core, N-terminal domain"/>
    <property type="match status" value="1"/>
</dbReference>
<dbReference type="InterPro" id="IPR002694">
    <property type="entry name" value="Znf_CHC2"/>
</dbReference>
<keyword evidence="10 12" id="KW-0238">DNA-binding</keyword>
<dbReference type="HAMAP" id="MF_00974">
    <property type="entry name" value="DNA_primase_DnaG"/>
    <property type="match status" value="1"/>
</dbReference>
<keyword evidence="11 12" id="KW-0804">Transcription</keyword>
<dbReference type="InterPro" id="IPR050219">
    <property type="entry name" value="DnaG_primase"/>
</dbReference>
<dbReference type="InterPro" id="IPR037068">
    <property type="entry name" value="DNA_primase_core_N_sf"/>
</dbReference>
<dbReference type="InterPro" id="IPR034151">
    <property type="entry name" value="TOPRIM_DnaG_bac"/>
</dbReference>
<dbReference type="Gene3D" id="3.90.580.10">
    <property type="entry name" value="Zinc finger, CHC2-type domain"/>
    <property type="match status" value="1"/>
</dbReference>
<dbReference type="GO" id="GO:0005737">
    <property type="term" value="C:cytoplasm"/>
    <property type="evidence" value="ECO:0007669"/>
    <property type="project" value="TreeGrafter"/>
</dbReference>
<dbReference type="SUPFAM" id="SSF56731">
    <property type="entry name" value="DNA primase core"/>
    <property type="match status" value="1"/>
</dbReference>
<dbReference type="SMART" id="SM00493">
    <property type="entry name" value="TOPRIM"/>
    <property type="match status" value="1"/>
</dbReference>
<dbReference type="GO" id="GO:0003677">
    <property type="term" value="F:DNA binding"/>
    <property type="evidence" value="ECO:0007669"/>
    <property type="project" value="UniProtKB-KW"/>
</dbReference>
<dbReference type="GO" id="GO:0000428">
    <property type="term" value="C:DNA-directed RNA polymerase complex"/>
    <property type="evidence" value="ECO:0007669"/>
    <property type="project" value="UniProtKB-KW"/>
</dbReference>
<organism evidence="14 15">
    <name type="scientific">Plebeiibacterium marinum</name>
    <dbReference type="NCBI Taxonomy" id="2992111"/>
    <lineage>
        <taxon>Bacteria</taxon>
        <taxon>Pseudomonadati</taxon>
        <taxon>Bacteroidota</taxon>
        <taxon>Bacteroidia</taxon>
        <taxon>Marinilabiliales</taxon>
        <taxon>Marinilabiliaceae</taxon>
        <taxon>Plebeiibacterium</taxon>
    </lineage>
</organism>
<dbReference type="InterPro" id="IPR030846">
    <property type="entry name" value="DnaG_bac"/>
</dbReference>
<evidence type="ECO:0000313" key="15">
    <source>
        <dbReference type="Proteomes" id="UP001207408"/>
    </source>
</evidence>
<evidence type="ECO:0000256" key="12">
    <source>
        <dbReference type="HAMAP-Rule" id="MF_00974"/>
    </source>
</evidence>
<comment type="catalytic activity">
    <reaction evidence="12">
        <text>ssDNA + n NTP = ssDNA/pppN(pN)n-1 hybrid + (n-1) diphosphate.</text>
        <dbReference type="EC" id="2.7.7.101"/>
    </reaction>
</comment>
<comment type="caution">
    <text evidence="14">The sequence shown here is derived from an EMBL/GenBank/DDBJ whole genome shotgun (WGS) entry which is preliminary data.</text>
</comment>
<dbReference type="GO" id="GO:0008270">
    <property type="term" value="F:zinc ion binding"/>
    <property type="evidence" value="ECO:0007669"/>
    <property type="project" value="UniProtKB-UniRule"/>
</dbReference>
<keyword evidence="8 12" id="KW-0862">Zinc</keyword>
<evidence type="ECO:0000256" key="2">
    <source>
        <dbReference type="ARBA" id="ARBA00022515"/>
    </source>
</evidence>
<dbReference type="GO" id="GO:0003899">
    <property type="term" value="F:DNA-directed RNA polymerase activity"/>
    <property type="evidence" value="ECO:0007669"/>
    <property type="project" value="UniProtKB-UniRule"/>
</dbReference>
<dbReference type="InterPro" id="IPR036977">
    <property type="entry name" value="DNA_primase_Znf_CHC2"/>
</dbReference>
<dbReference type="Pfam" id="PF13155">
    <property type="entry name" value="Toprim_2"/>
    <property type="match status" value="1"/>
</dbReference>
<evidence type="ECO:0000256" key="4">
    <source>
        <dbReference type="ARBA" id="ARBA00022695"/>
    </source>
</evidence>